<evidence type="ECO:0000256" key="3">
    <source>
        <dbReference type="ARBA" id="ARBA00022651"/>
    </source>
</evidence>
<evidence type="ECO:0000256" key="5">
    <source>
        <dbReference type="ARBA" id="ARBA00022801"/>
    </source>
</evidence>
<keyword evidence="9" id="KW-0624">Polysaccharide degradation</keyword>
<dbReference type="Pfam" id="PF14310">
    <property type="entry name" value="Fn3-like"/>
    <property type="match status" value="1"/>
</dbReference>
<dbReference type="EMBL" id="LGSR01000002">
    <property type="protein sequence ID" value="KOS23180.1"/>
    <property type="molecule type" value="Genomic_DNA"/>
</dbReference>
<dbReference type="SUPFAM" id="SSF52279">
    <property type="entry name" value="Beta-D-glucan exohydrolase, C-terminal domain"/>
    <property type="match status" value="1"/>
</dbReference>
<feature type="domain" description="PA14" evidence="12">
    <location>
        <begin position="424"/>
        <end position="592"/>
    </location>
</feature>
<evidence type="ECO:0000256" key="10">
    <source>
        <dbReference type="ARBA" id="ARBA00024574"/>
    </source>
</evidence>
<keyword evidence="8" id="KW-0326">Glycosidase</keyword>
<keyword evidence="14" id="KW-1185">Reference proteome</keyword>
<dbReference type="Gene3D" id="2.60.40.10">
    <property type="entry name" value="Immunoglobulins"/>
    <property type="match status" value="1"/>
</dbReference>
<dbReference type="GO" id="GO:0031222">
    <property type="term" value="P:arabinan catabolic process"/>
    <property type="evidence" value="ECO:0007669"/>
    <property type="project" value="TreeGrafter"/>
</dbReference>
<dbReference type="InterPro" id="IPR002772">
    <property type="entry name" value="Glyco_hydro_3_C"/>
</dbReference>
<dbReference type="Gene3D" id="3.20.20.300">
    <property type="entry name" value="Glycoside hydrolase, family 3, N-terminal domain"/>
    <property type="match status" value="2"/>
</dbReference>
<dbReference type="InterPro" id="IPR044993">
    <property type="entry name" value="BXL"/>
</dbReference>
<evidence type="ECO:0000256" key="2">
    <source>
        <dbReference type="ARBA" id="ARBA00005336"/>
    </source>
</evidence>
<dbReference type="SUPFAM" id="SSF51445">
    <property type="entry name" value="(Trans)glycosidases"/>
    <property type="match status" value="1"/>
</dbReference>
<dbReference type="STRING" id="150374.A0A0M8NA35"/>
<dbReference type="Proteomes" id="UP000053831">
    <property type="component" value="Unassembled WGS sequence"/>
</dbReference>
<comment type="similarity">
    <text evidence="2">Belongs to the glycosyl hydrolase 3 family.</text>
</comment>
<dbReference type="SUPFAM" id="SSF56988">
    <property type="entry name" value="Anthrax protective antigen"/>
    <property type="match status" value="1"/>
</dbReference>
<sequence>MFADDIVGKNSQNELYDITMHLSPDSPIGVFHDWYPMNKTAYNTLQNLQLSKSRLKIPFMLLEECLHGVGSWKQSIFPQNIAMASSWDRDIVYRVGRAIGTEAASIETFGEDKVLTAQIGVAYSSGLSKNGSWADHDAVFPTMKHFAAHGAPQAGHNAAPFTGHGYRQIFEDLLVPFKAVADLGGAKGVMMAYHEVDGVPSTVNTILYKTLFEDWGFEGFTMGDDLAVLELITNHKVASSQADAMAQWYNAGGMIDFYDFSLDSKIKATQELVANGTVSLETLRSHVRRILGVKWDLGLFDDALIAEDVDPLAIVASHRDVALEAAQKSIILLKNEKKTLPLDLSSGKKIALLGPFADVLDFGDYSGQLGQVPAIHATTIRQGMLNNMKDKGASPDDLKCSWGSNSWEYINQYVVAPYHLSANGSSGGLAATYYSNTDFTGHQVTRLETPALDWGLYPPPGLGSNNFSAVWEGELESPADVDLEGLIGVAIGHNSTMRLFVDGELISSRGFGPDGTLLGNIEGFGFIENNSTSAPPGSVPFTFKRGASHHIRIEFQAWNNFKKTANVNSVNSQILLWWNLVSPEKEALAQAVSVAKESDVIVLAVGAAWSSDGESGDRATLGLAPSQDALVEAMFDLGKPVVLVLQGGRPFAIPKHYDRASAVLSAHFGGQAGGQAIADTLFGKSNPGGRVPVSVPYHVGQLPVYYNYKPTAHEVAYLDIPSEPIFPFGFGLSYTSFAVSFLSASVEGSPRTLSFRGGDWIVFTAKVKNTGDVFGSHVAQIYLLGRVSSVTRSLKQLVAFERVYLEAGEETTVTLRLEVDRYLMMLNRKNEWELEKGSYTFAYLENGGTNADTSMNVTMSVH</sequence>
<dbReference type="SMART" id="SM01217">
    <property type="entry name" value="Fn3_like"/>
    <property type="match status" value="1"/>
</dbReference>
<comment type="caution">
    <text evidence="13">The sequence shown here is derived from an EMBL/GenBank/DDBJ whole genome shotgun (WGS) entry which is preliminary data.</text>
</comment>
<evidence type="ECO:0000313" key="13">
    <source>
        <dbReference type="EMBL" id="KOS23180.1"/>
    </source>
</evidence>
<dbReference type="OrthoDB" id="2123594at2759"/>
<accession>A0A0M8NA35</accession>
<keyword evidence="3" id="KW-0858">Xylan degradation</keyword>
<dbReference type="Gene3D" id="3.40.50.1700">
    <property type="entry name" value="Glycoside hydrolase family 3 C-terminal domain"/>
    <property type="match status" value="2"/>
</dbReference>
<dbReference type="AlphaFoldDB" id="A0A0M8NA35"/>
<gene>
    <name evidence="13" type="ORF">ESCO_003357</name>
</gene>
<evidence type="ECO:0000313" key="14">
    <source>
        <dbReference type="Proteomes" id="UP000053831"/>
    </source>
</evidence>
<evidence type="ECO:0000256" key="11">
    <source>
        <dbReference type="ARBA" id="ARBA00026107"/>
    </source>
</evidence>
<evidence type="ECO:0000256" key="9">
    <source>
        <dbReference type="ARBA" id="ARBA00023326"/>
    </source>
</evidence>
<dbReference type="InterPro" id="IPR037524">
    <property type="entry name" value="PA14/GLEYA"/>
</dbReference>
<dbReference type="PANTHER" id="PTHR42721">
    <property type="entry name" value="SUGAR HYDROLASE-RELATED"/>
    <property type="match status" value="1"/>
</dbReference>
<dbReference type="PRINTS" id="PR00133">
    <property type="entry name" value="GLHYDRLASE3"/>
</dbReference>
<dbReference type="InterPro" id="IPR026891">
    <property type="entry name" value="Fn3-like"/>
</dbReference>
<dbReference type="GO" id="GO:0009044">
    <property type="term" value="F:xylan 1,4-beta-xylosidase activity"/>
    <property type="evidence" value="ECO:0007669"/>
    <property type="project" value="UniProtKB-EC"/>
</dbReference>
<dbReference type="InterPro" id="IPR013783">
    <property type="entry name" value="Ig-like_fold"/>
</dbReference>
<organism evidence="13 14">
    <name type="scientific">Escovopsis weberi</name>
    <dbReference type="NCBI Taxonomy" id="150374"/>
    <lineage>
        <taxon>Eukaryota</taxon>
        <taxon>Fungi</taxon>
        <taxon>Dikarya</taxon>
        <taxon>Ascomycota</taxon>
        <taxon>Pezizomycotina</taxon>
        <taxon>Sordariomycetes</taxon>
        <taxon>Hypocreomycetidae</taxon>
        <taxon>Hypocreales</taxon>
        <taxon>Hypocreaceae</taxon>
        <taxon>Escovopsis</taxon>
    </lineage>
</organism>
<dbReference type="EC" id="3.2.1.37" evidence="11"/>
<reference evidence="13 14" key="1">
    <citation type="submission" date="2015-07" db="EMBL/GenBank/DDBJ databases">
        <title>The genome of the fungus Escovopsis weberi, a specialized disease agent of ant agriculture.</title>
        <authorList>
            <person name="de Man T.J."/>
            <person name="Stajich J.E."/>
            <person name="Kubicek C.P."/>
            <person name="Chenthamara K."/>
            <person name="Atanasova L."/>
            <person name="Druzhinina I.S."/>
            <person name="Birnbaum S."/>
            <person name="Barribeau S.M."/>
            <person name="Teiling C."/>
            <person name="Suen G."/>
            <person name="Currie C."/>
            <person name="Gerardo N.M."/>
        </authorList>
    </citation>
    <scope>NUCLEOTIDE SEQUENCE [LARGE SCALE GENOMIC DNA]</scope>
</reference>
<comment type="catalytic activity">
    <reaction evidence="10">
        <text>Hydrolysis of (1-&gt;4)-beta-D-xylans, to remove successive D-xylose residues from the non-reducing termini.</text>
        <dbReference type="EC" id="3.2.1.37"/>
    </reaction>
</comment>
<keyword evidence="6" id="KW-0325">Glycoprotein</keyword>
<dbReference type="Pfam" id="PF01915">
    <property type="entry name" value="Glyco_hydro_3_C"/>
    <property type="match status" value="1"/>
</dbReference>
<dbReference type="InterPro" id="IPR017853">
    <property type="entry name" value="GH"/>
</dbReference>
<dbReference type="PANTHER" id="PTHR42721:SF3">
    <property type="entry name" value="BETA-D-XYLOSIDASE 5-RELATED"/>
    <property type="match status" value="1"/>
</dbReference>
<comment type="pathway">
    <text evidence="1">Glycan degradation; xylan degradation.</text>
</comment>
<dbReference type="Pfam" id="PF00933">
    <property type="entry name" value="Glyco_hydro_3"/>
    <property type="match status" value="2"/>
</dbReference>
<keyword evidence="5" id="KW-0378">Hydrolase</keyword>
<name>A0A0M8NA35_ESCWE</name>
<dbReference type="GO" id="GO:0045493">
    <property type="term" value="P:xylan catabolic process"/>
    <property type="evidence" value="ECO:0007669"/>
    <property type="project" value="UniProtKB-KW"/>
</dbReference>
<evidence type="ECO:0000256" key="6">
    <source>
        <dbReference type="ARBA" id="ARBA00023180"/>
    </source>
</evidence>
<evidence type="ECO:0000256" key="4">
    <source>
        <dbReference type="ARBA" id="ARBA00022729"/>
    </source>
</evidence>
<evidence type="ECO:0000256" key="1">
    <source>
        <dbReference type="ARBA" id="ARBA00004851"/>
    </source>
</evidence>
<dbReference type="InterPro" id="IPR036962">
    <property type="entry name" value="Glyco_hydro_3_N_sf"/>
</dbReference>
<evidence type="ECO:0000256" key="8">
    <source>
        <dbReference type="ARBA" id="ARBA00023295"/>
    </source>
</evidence>
<keyword evidence="7" id="KW-0119">Carbohydrate metabolism</keyword>
<dbReference type="GO" id="GO:0046556">
    <property type="term" value="F:alpha-L-arabinofuranosidase activity"/>
    <property type="evidence" value="ECO:0007669"/>
    <property type="project" value="TreeGrafter"/>
</dbReference>
<dbReference type="PROSITE" id="PS51820">
    <property type="entry name" value="PA14"/>
    <property type="match status" value="1"/>
</dbReference>
<evidence type="ECO:0000259" key="12">
    <source>
        <dbReference type="PROSITE" id="PS51820"/>
    </source>
</evidence>
<keyword evidence="4" id="KW-0732">Signal</keyword>
<proteinExistence type="inferred from homology"/>
<protein>
    <recommendedName>
        <fullName evidence="11">xylan 1,4-beta-xylosidase</fullName>
        <ecNumber evidence="11">3.2.1.37</ecNumber>
    </recommendedName>
</protein>
<dbReference type="InterPro" id="IPR001764">
    <property type="entry name" value="Glyco_hydro_3_N"/>
</dbReference>
<evidence type="ECO:0000256" key="7">
    <source>
        <dbReference type="ARBA" id="ARBA00023277"/>
    </source>
</evidence>
<dbReference type="InterPro" id="IPR036881">
    <property type="entry name" value="Glyco_hydro_3_C_sf"/>
</dbReference>